<sequence length="154" mass="17776">MKEDMQLKRVLDEQCALAYADLSAQLDTKILECKNLQEKNASLEAELWQKFGLEECNLSLSIELNKKRKKLVNTEEMKKSLEVNNNEWVLASEGIGDMGDPTFEERFDQNERFFTIAQQEPKGDYQEDLVSTGVTLENAIIARRENMAKKKKLQ</sequence>
<dbReference type="EMBL" id="JACGCM010002192">
    <property type="protein sequence ID" value="KAF6143749.1"/>
    <property type="molecule type" value="Genomic_DNA"/>
</dbReference>
<dbReference type="Proteomes" id="UP000541444">
    <property type="component" value="Unassembled WGS sequence"/>
</dbReference>
<feature type="coiled-coil region" evidence="1">
    <location>
        <begin position="19"/>
        <end position="84"/>
    </location>
</feature>
<dbReference type="EMBL" id="JACGCM010001009">
    <property type="protein sequence ID" value="KAF6162926.1"/>
    <property type="molecule type" value="Genomic_DNA"/>
</dbReference>
<evidence type="ECO:0000256" key="1">
    <source>
        <dbReference type="SAM" id="Coils"/>
    </source>
</evidence>
<reference evidence="3 4" key="1">
    <citation type="journal article" date="2020" name="IScience">
        <title>Genome Sequencing of the Endangered Kingdonia uniflora (Circaeasteraceae, Ranunculales) Reveals Potential Mechanisms of Evolutionary Specialization.</title>
        <authorList>
            <person name="Sun Y."/>
            <person name="Deng T."/>
            <person name="Zhang A."/>
            <person name="Moore M.J."/>
            <person name="Landis J.B."/>
            <person name="Lin N."/>
            <person name="Zhang H."/>
            <person name="Zhang X."/>
            <person name="Huang J."/>
            <person name="Zhang X."/>
            <person name="Sun H."/>
            <person name="Wang H."/>
        </authorList>
    </citation>
    <scope>NUCLEOTIDE SEQUENCE [LARGE SCALE GENOMIC DNA]</scope>
    <source>
        <strain evidence="3">TB1705</strain>
        <tissue evidence="3">Leaf</tissue>
    </source>
</reference>
<protein>
    <submittedName>
        <fullName evidence="3">Uncharacterized protein</fullName>
    </submittedName>
</protein>
<name>A0A7J7N721_9MAGN</name>
<accession>A0A7J7N721</accession>
<dbReference type="AlphaFoldDB" id="A0A7J7N721"/>
<gene>
    <name evidence="2" type="ORF">GIB67_004779</name>
    <name evidence="3" type="ORF">GIB67_021075</name>
</gene>
<evidence type="ECO:0000313" key="3">
    <source>
        <dbReference type="EMBL" id="KAF6162926.1"/>
    </source>
</evidence>
<keyword evidence="4" id="KW-1185">Reference proteome</keyword>
<comment type="caution">
    <text evidence="3">The sequence shown here is derived from an EMBL/GenBank/DDBJ whole genome shotgun (WGS) entry which is preliminary data.</text>
</comment>
<proteinExistence type="predicted"/>
<keyword evidence="1" id="KW-0175">Coiled coil</keyword>
<evidence type="ECO:0000313" key="4">
    <source>
        <dbReference type="Proteomes" id="UP000541444"/>
    </source>
</evidence>
<evidence type="ECO:0000313" key="2">
    <source>
        <dbReference type="EMBL" id="KAF6143749.1"/>
    </source>
</evidence>
<organism evidence="3 4">
    <name type="scientific">Kingdonia uniflora</name>
    <dbReference type="NCBI Taxonomy" id="39325"/>
    <lineage>
        <taxon>Eukaryota</taxon>
        <taxon>Viridiplantae</taxon>
        <taxon>Streptophyta</taxon>
        <taxon>Embryophyta</taxon>
        <taxon>Tracheophyta</taxon>
        <taxon>Spermatophyta</taxon>
        <taxon>Magnoliopsida</taxon>
        <taxon>Ranunculales</taxon>
        <taxon>Circaeasteraceae</taxon>
        <taxon>Kingdonia</taxon>
    </lineage>
</organism>